<evidence type="ECO:0000313" key="2">
    <source>
        <dbReference type="Proteomes" id="UP001150924"/>
    </source>
</evidence>
<keyword evidence="2" id="KW-1185">Reference proteome</keyword>
<organism evidence="1 2">
    <name type="scientific">Nannocystis pusilla</name>
    <dbReference type="NCBI Taxonomy" id="889268"/>
    <lineage>
        <taxon>Bacteria</taxon>
        <taxon>Pseudomonadati</taxon>
        <taxon>Myxococcota</taxon>
        <taxon>Polyangia</taxon>
        <taxon>Nannocystales</taxon>
        <taxon>Nannocystaceae</taxon>
        <taxon>Nannocystis</taxon>
    </lineage>
</organism>
<name>A0A9X3IZD9_9BACT</name>
<dbReference type="RefSeq" id="WP_267771107.1">
    <property type="nucleotide sequence ID" value="NZ_JAPNKE010000002.1"/>
</dbReference>
<gene>
    <name evidence="1" type="ORF">OV079_23530</name>
</gene>
<dbReference type="Gene3D" id="3.90.930.1">
    <property type="match status" value="1"/>
</dbReference>
<dbReference type="AlphaFoldDB" id="A0A9X3IZD9"/>
<evidence type="ECO:0000313" key="1">
    <source>
        <dbReference type="EMBL" id="MCY1008474.1"/>
    </source>
</evidence>
<reference evidence="1" key="1">
    <citation type="submission" date="2022-11" db="EMBL/GenBank/DDBJ databases">
        <title>Minimal conservation of predation-associated metabolite biosynthetic gene clusters underscores biosynthetic potential of Myxococcota including descriptions for ten novel species: Archangium lansinium sp. nov., Myxococcus landrumus sp. nov., Nannocystis bai.</title>
        <authorList>
            <person name="Ahearne A."/>
            <person name="Stevens C."/>
            <person name="Phillips K."/>
        </authorList>
    </citation>
    <scope>NUCLEOTIDE SEQUENCE</scope>
    <source>
        <strain evidence="1">Na p29</strain>
    </source>
</reference>
<protein>
    <submittedName>
        <fullName evidence="1">Uncharacterized protein</fullName>
    </submittedName>
</protein>
<accession>A0A9X3IZD9</accession>
<sequence length="748" mass="83687">MSAPRPTSVPETATFADDDQLWQMGERDAEARKIGVWTYWRPDGSKECEETWGDGRTRLTYRRFHPDGSVAQSGAKDLVRDLWVGRPRWTRIEGDSPEHSHWPVRGTPAARAYEMTIDDDGWVVDERLFDAAGARITQGGAPFPPIPEDLPDNAFLANGDRSWVSQSRSLDNARRRGAYAVWDRNGVLQERHQYDEAGDEKPLRREQYKNGALWSLVEQRGAERVQSFFRRREGGEPVLRSSTIYRDGDQDREETLYDEDGVRRYSVRMERVSAGHVRRYDDGQLVFEAIWDGDAPEVPPQKVAYYGEDGALLVDYRSLGEGKGELRLHLGDTPRILPIDDEADRNEYGHWGRFLPGFAHYEADRTKRDWQVVTERFLAALEEHRFAEFLAAQPVPDALAPILGRVDWTSIRAAGDDPAIDKLLVTLLGDDAAAAERAHALLWGRIEQQDCVFAATYAVAETLARVLPVVTGQAPRRRAVKDLADIVCLPALAHEDERRFADVVAAARAVLPELADFVRTADDADGRAVMHLLAQLGEPAALRARLGDAGASLETRAYAACALVACRGLTAEQRADTVQHLRRVFDGEPDPGLKVVLGLLVRLSGNDDAPRDPAVDALLVHYILHPAEQDRLFPAWRPVIGFLGDDIPSMLMRAIPHEVRLEHIDAMLDRLPTRGLLDQATDLDILFATLFPAGAGQELSPLHRKALRIAADLVDEHPGFVNHGEIFRRHALPWDSFRLRELARAGIA</sequence>
<proteinExistence type="predicted"/>
<dbReference type="EMBL" id="JAPNKE010000002">
    <property type="protein sequence ID" value="MCY1008474.1"/>
    <property type="molecule type" value="Genomic_DNA"/>
</dbReference>
<dbReference type="Proteomes" id="UP001150924">
    <property type="component" value="Unassembled WGS sequence"/>
</dbReference>
<comment type="caution">
    <text evidence="1">The sequence shown here is derived from an EMBL/GenBank/DDBJ whole genome shotgun (WGS) entry which is preliminary data.</text>
</comment>